<evidence type="ECO:0000256" key="1">
    <source>
        <dbReference type="SAM" id="MobiDB-lite"/>
    </source>
</evidence>
<feature type="region of interest" description="Disordered" evidence="1">
    <location>
        <begin position="73"/>
        <end position="92"/>
    </location>
</feature>
<comment type="caution">
    <text evidence="2">The sequence shown here is derived from an EMBL/GenBank/DDBJ whole genome shotgun (WGS) entry which is preliminary data.</text>
</comment>
<name>A0A8K0XUR8_9AGAR</name>
<accession>A0A8K0XUR8</accession>
<reference evidence="2" key="1">
    <citation type="journal article" date="2021" name="New Phytol.">
        <title>Evolutionary innovations through gain and loss of genes in the ectomycorrhizal Boletales.</title>
        <authorList>
            <person name="Wu G."/>
            <person name="Miyauchi S."/>
            <person name="Morin E."/>
            <person name="Kuo A."/>
            <person name="Drula E."/>
            <person name="Varga T."/>
            <person name="Kohler A."/>
            <person name="Feng B."/>
            <person name="Cao Y."/>
            <person name="Lipzen A."/>
            <person name="Daum C."/>
            <person name="Hundley H."/>
            <person name="Pangilinan J."/>
            <person name="Johnson J."/>
            <person name="Barry K."/>
            <person name="LaButti K."/>
            <person name="Ng V."/>
            <person name="Ahrendt S."/>
            <person name="Min B."/>
            <person name="Choi I.G."/>
            <person name="Park H."/>
            <person name="Plett J.M."/>
            <person name="Magnuson J."/>
            <person name="Spatafora J.W."/>
            <person name="Nagy L.G."/>
            <person name="Henrissat B."/>
            <person name="Grigoriev I.V."/>
            <person name="Yang Z.L."/>
            <person name="Xu J."/>
            <person name="Martin F.M."/>
        </authorList>
    </citation>
    <scope>NUCLEOTIDE SEQUENCE</scope>
    <source>
        <strain evidence="2">KKN 215</strain>
    </source>
</reference>
<evidence type="ECO:0000313" key="2">
    <source>
        <dbReference type="EMBL" id="KAH8107221.1"/>
    </source>
</evidence>
<sequence>MCEHYHHNINTASAGLGFYEWNASVPKHTPPKTSYIPKSLPHSEGEAYLDEAIARHFGHKYNNTRVSFAFAHAGNTTPPPAPPPTGTSTHSGGSSYFCLNPATSGIMARCNSEESDEEEIDFRPVAIEIQVTCTVREEIEYFVEPPLTPREEMFSAYEPFSTPAGLTPPNAPYLAPFPFPHEEPPVQLMHGYCNTPRHIMDAGLGYTAHLPHVPAGDVDTVVFKAFLDNVLKPTGREMDGEDLEDLRASMESLHQY</sequence>
<proteinExistence type="predicted"/>
<keyword evidence="3" id="KW-1185">Reference proteome</keyword>
<organism evidence="2 3">
    <name type="scientific">Cristinia sonorae</name>
    <dbReference type="NCBI Taxonomy" id="1940300"/>
    <lineage>
        <taxon>Eukaryota</taxon>
        <taxon>Fungi</taxon>
        <taxon>Dikarya</taxon>
        <taxon>Basidiomycota</taxon>
        <taxon>Agaricomycotina</taxon>
        <taxon>Agaricomycetes</taxon>
        <taxon>Agaricomycetidae</taxon>
        <taxon>Agaricales</taxon>
        <taxon>Pleurotineae</taxon>
        <taxon>Stephanosporaceae</taxon>
        <taxon>Cristinia</taxon>
    </lineage>
</organism>
<protein>
    <submittedName>
        <fullName evidence="2">Uncharacterized protein</fullName>
    </submittedName>
</protein>
<dbReference type="EMBL" id="JAEVFJ010000002">
    <property type="protein sequence ID" value="KAH8107221.1"/>
    <property type="molecule type" value="Genomic_DNA"/>
</dbReference>
<dbReference type="AlphaFoldDB" id="A0A8K0XUR8"/>
<evidence type="ECO:0000313" key="3">
    <source>
        <dbReference type="Proteomes" id="UP000813824"/>
    </source>
</evidence>
<gene>
    <name evidence="2" type="ORF">BXZ70DRAFT_283956</name>
</gene>
<dbReference type="Proteomes" id="UP000813824">
    <property type="component" value="Unassembled WGS sequence"/>
</dbReference>